<evidence type="ECO:0000256" key="1">
    <source>
        <dbReference type="ARBA" id="ARBA00004609"/>
    </source>
</evidence>
<dbReference type="PANTHER" id="PTHR37928">
    <property type="entry name" value="CFEM DOMAIN PROTEIN (AFU_ORTHOLOGUE AFUA_6G14090)"/>
    <property type="match status" value="1"/>
</dbReference>
<dbReference type="Pfam" id="PF05730">
    <property type="entry name" value="CFEM"/>
    <property type="match status" value="1"/>
</dbReference>
<accession>A0A6A5S144</accession>
<evidence type="ECO:0000256" key="12">
    <source>
        <dbReference type="ARBA" id="ARBA00023157"/>
    </source>
</evidence>
<dbReference type="InterPro" id="IPR008427">
    <property type="entry name" value="Extracellular_membr_CFEM_dom"/>
</dbReference>
<feature type="binding site" description="axial binding residue" evidence="15">
    <location>
        <position position="47"/>
    </location>
    <ligand>
        <name>heme</name>
        <dbReference type="ChEBI" id="CHEBI:30413"/>
    </ligand>
    <ligandPart>
        <name>Fe</name>
        <dbReference type="ChEBI" id="CHEBI:18248"/>
    </ligandPart>
</feature>
<name>A0A6A5S144_9PLEO</name>
<keyword evidence="14" id="KW-0449">Lipoprotein</keyword>
<evidence type="ECO:0000256" key="2">
    <source>
        <dbReference type="ARBA" id="ARBA00004613"/>
    </source>
</evidence>
<keyword evidence="6 15" id="KW-0349">Heme</keyword>
<dbReference type="GO" id="GO:0005576">
    <property type="term" value="C:extracellular region"/>
    <property type="evidence" value="ECO:0007669"/>
    <property type="project" value="UniProtKB-SubCell"/>
</dbReference>
<evidence type="ECO:0000256" key="16">
    <source>
        <dbReference type="SAM" id="SignalP"/>
    </source>
</evidence>
<evidence type="ECO:0000256" key="11">
    <source>
        <dbReference type="ARBA" id="ARBA00023136"/>
    </source>
</evidence>
<keyword evidence="19" id="KW-1185">Reference proteome</keyword>
<evidence type="ECO:0000256" key="14">
    <source>
        <dbReference type="ARBA" id="ARBA00023288"/>
    </source>
</evidence>
<keyword evidence="13" id="KW-0325">Glycoprotein</keyword>
<comment type="caution">
    <text evidence="15">Lacks conserved residue(s) required for the propagation of feature annotation.</text>
</comment>
<proteinExistence type="inferred from homology"/>
<evidence type="ECO:0000256" key="5">
    <source>
        <dbReference type="ARBA" id="ARBA00022525"/>
    </source>
</evidence>
<dbReference type="GeneID" id="54348801"/>
<sequence>MRFSTIAAFATSLAVVSAQTPDLSAVPNCAVACLIAAIPGSGCGVTDVTCQCTTGQSAITSSLESCIPNACSATEAAQVAPALAGICSAAGISVAVPSGTSMAASMASSAVASAASSAAATVSSAMSMASSAVASARSSAASAASSAAASASSRASSAASATSSGPAQSTGGAAANAAGLGAVALGMFAALF</sequence>
<keyword evidence="12 15" id="KW-1015">Disulfide bond</keyword>
<evidence type="ECO:0000256" key="13">
    <source>
        <dbReference type="ARBA" id="ARBA00023180"/>
    </source>
</evidence>
<evidence type="ECO:0000256" key="4">
    <source>
        <dbReference type="ARBA" id="ARBA00022475"/>
    </source>
</evidence>
<feature type="disulfide bond" evidence="15">
    <location>
        <begin position="43"/>
        <end position="50"/>
    </location>
</feature>
<evidence type="ECO:0000256" key="10">
    <source>
        <dbReference type="ARBA" id="ARBA00023004"/>
    </source>
</evidence>
<keyword evidence="4" id="KW-1003">Cell membrane</keyword>
<comment type="subcellular location">
    <subcellularLocation>
        <location evidence="1">Cell membrane</location>
        <topology evidence="1">Lipid-anchor</topology>
        <topology evidence="1">GPI-anchor</topology>
    </subcellularLocation>
    <subcellularLocation>
        <location evidence="2">Secreted</location>
    </subcellularLocation>
</comment>
<evidence type="ECO:0000256" key="3">
    <source>
        <dbReference type="ARBA" id="ARBA00010031"/>
    </source>
</evidence>
<dbReference type="InterPro" id="IPR051735">
    <property type="entry name" value="CFEM_domain"/>
</dbReference>
<keyword evidence="11" id="KW-0472">Membrane</keyword>
<feature type="chain" id="PRO_5025659283" description="CFEM domain-containing protein" evidence="16">
    <location>
        <begin position="19"/>
        <end position="192"/>
    </location>
</feature>
<dbReference type="AlphaFoldDB" id="A0A6A5S144"/>
<dbReference type="RefSeq" id="XP_033453256.1">
    <property type="nucleotide sequence ID" value="XM_033591133.1"/>
</dbReference>
<dbReference type="GO" id="GO:0098552">
    <property type="term" value="C:side of membrane"/>
    <property type="evidence" value="ECO:0007669"/>
    <property type="project" value="UniProtKB-KW"/>
</dbReference>
<reference evidence="18" key="1">
    <citation type="journal article" date="2020" name="Stud. Mycol.">
        <title>101 Dothideomycetes genomes: a test case for predicting lifestyles and emergence of pathogens.</title>
        <authorList>
            <person name="Haridas S."/>
            <person name="Albert R."/>
            <person name="Binder M."/>
            <person name="Bloem J."/>
            <person name="Labutti K."/>
            <person name="Salamov A."/>
            <person name="Andreopoulos B."/>
            <person name="Baker S."/>
            <person name="Barry K."/>
            <person name="Bills G."/>
            <person name="Bluhm B."/>
            <person name="Cannon C."/>
            <person name="Castanera R."/>
            <person name="Culley D."/>
            <person name="Daum C."/>
            <person name="Ezra D."/>
            <person name="Gonzalez J."/>
            <person name="Henrissat B."/>
            <person name="Kuo A."/>
            <person name="Liang C."/>
            <person name="Lipzen A."/>
            <person name="Lutzoni F."/>
            <person name="Magnuson J."/>
            <person name="Mondo S."/>
            <person name="Nolan M."/>
            <person name="Ohm R."/>
            <person name="Pangilinan J."/>
            <person name="Park H.-J."/>
            <person name="Ramirez L."/>
            <person name="Alfaro M."/>
            <person name="Sun H."/>
            <person name="Tritt A."/>
            <person name="Yoshinaga Y."/>
            <person name="Zwiers L.-H."/>
            <person name="Turgeon B."/>
            <person name="Goodwin S."/>
            <person name="Spatafora J."/>
            <person name="Crous P."/>
            <person name="Grigoriev I."/>
        </authorList>
    </citation>
    <scope>NUCLEOTIDE SEQUENCE</scope>
    <source>
        <strain evidence="18">CBS 183.55</strain>
    </source>
</reference>
<gene>
    <name evidence="18" type="ORF">M421DRAFT_416610</name>
</gene>
<keyword evidence="9 16" id="KW-0732">Signal</keyword>
<evidence type="ECO:0000256" key="6">
    <source>
        <dbReference type="ARBA" id="ARBA00022617"/>
    </source>
</evidence>
<evidence type="ECO:0000256" key="15">
    <source>
        <dbReference type="PROSITE-ProRule" id="PRU01356"/>
    </source>
</evidence>
<evidence type="ECO:0000256" key="7">
    <source>
        <dbReference type="ARBA" id="ARBA00022622"/>
    </source>
</evidence>
<organism evidence="18 19">
    <name type="scientific">Didymella exigua CBS 183.55</name>
    <dbReference type="NCBI Taxonomy" id="1150837"/>
    <lineage>
        <taxon>Eukaryota</taxon>
        <taxon>Fungi</taxon>
        <taxon>Dikarya</taxon>
        <taxon>Ascomycota</taxon>
        <taxon>Pezizomycotina</taxon>
        <taxon>Dothideomycetes</taxon>
        <taxon>Pleosporomycetidae</taxon>
        <taxon>Pleosporales</taxon>
        <taxon>Pleosporineae</taxon>
        <taxon>Didymellaceae</taxon>
        <taxon>Didymella</taxon>
    </lineage>
</organism>
<keyword evidence="10 15" id="KW-0408">Iron</keyword>
<evidence type="ECO:0000256" key="8">
    <source>
        <dbReference type="ARBA" id="ARBA00022723"/>
    </source>
</evidence>
<protein>
    <recommendedName>
        <fullName evidence="17">CFEM domain-containing protein</fullName>
    </recommendedName>
</protein>
<evidence type="ECO:0000256" key="9">
    <source>
        <dbReference type="ARBA" id="ARBA00022729"/>
    </source>
</evidence>
<dbReference type="Proteomes" id="UP000800082">
    <property type="component" value="Unassembled WGS sequence"/>
</dbReference>
<dbReference type="GO" id="GO:0046872">
    <property type="term" value="F:metal ion binding"/>
    <property type="evidence" value="ECO:0007669"/>
    <property type="project" value="UniProtKB-UniRule"/>
</dbReference>
<dbReference type="EMBL" id="ML978958">
    <property type="protein sequence ID" value="KAF1933008.1"/>
    <property type="molecule type" value="Genomic_DNA"/>
</dbReference>
<dbReference type="PANTHER" id="PTHR37928:SF2">
    <property type="entry name" value="GPI ANCHORED CFEM DOMAIN PROTEIN (AFU_ORTHOLOGUE AFUA_6G10580)"/>
    <property type="match status" value="1"/>
</dbReference>
<dbReference type="PROSITE" id="PS52012">
    <property type="entry name" value="CFEM"/>
    <property type="match status" value="1"/>
</dbReference>
<keyword evidence="5" id="KW-0964">Secreted</keyword>
<feature type="domain" description="CFEM" evidence="17">
    <location>
        <begin position="1"/>
        <end position="117"/>
    </location>
</feature>
<keyword evidence="8 15" id="KW-0479">Metal-binding</keyword>
<evidence type="ECO:0000313" key="19">
    <source>
        <dbReference type="Proteomes" id="UP000800082"/>
    </source>
</evidence>
<evidence type="ECO:0000313" key="18">
    <source>
        <dbReference type="EMBL" id="KAF1933008.1"/>
    </source>
</evidence>
<keyword evidence="7" id="KW-0336">GPI-anchor</keyword>
<comment type="similarity">
    <text evidence="3">Belongs to the RBT5 family.</text>
</comment>
<dbReference type="OrthoDB" id="3065412at2759"/>
<feature type="signal peptide" evidence="16">
    <location>
        <begin position="1"/>
        <end position="18"/>
    </location>
</feature>
<evidence type="ECO:0000259" key="17">
    <source>
        <dbReference type="PROSITE" id="PS52012"/>
    </source>
</evidence>
<dbReference type="GO" id="GO:0005886">
    <property type="term" value="C:plasma membrane"/>
    <property type="evidence" value="ECO:0007669"/>
    <property type="project" value="UniProtKB-SubCell"/>
</dbReference>